<dbReference type="AlphaFoldDB" id="A0A1W2TQ98"/>
<evidence type="ECO:0000313" key="3">
    <source>
        <dbReference type="Proteomes" id="UP000054516"/>
    </source>
</evidence>
<sequence length="69" mass="7535">MRLRILPISLLFFRQIVSAFPVAPVTGDNDVVSDQPVEANPDTEDLELCIAHEAEANASGRCPFGYMDA</sequence>
<evidence type="ECO:0000256" key="1">
    <source>
        <dbReference type="SAM" id="SignalP"/>
    </source>
</evidence>
<feature type="signal peptide" evidence="1">
    <location>
        <begin position="1"/>
        <end position="19"/>
    </location>
</feature>
<dbReference type="EMBL" id="DF977493">
    <property type="protein sequence ID" value="GAP90616.1"/>
    <property type="molecule type" value="Genomic_DNA"/>
</dbReference>
<dbReference type="OrthoDB" id="10643498at2759"/>
<gene>
    <name evidence="2" type="ORF">SAMD00023353_4800730</name>
</gene>
<feature type="chain" id="PRO_5010696205" evidence="1">
    <location>
        <begin position="20"/>
        <end position="69"/>
    </location>
</feature>
<keyword evidence="1" id="KW-0732">Signal</keyword>
<proteinExistence type="predicted"/>
<evidence type="ECO:0000313" key="2">
    <source>
        <dbReference type="EMBL" id="GAP90616.1"/>
    </source>
</evidence>
<dbReference type="Proteomes" id="UP000054516">
    <property type="component" value="Unassembled WGS sequence"/>
</dbReference>
<name>A0A1W2TQ98_ROSNE</name>
<reference evidence="2" key="1">
    <citation type="submission" date="2016-03" db="EMBL/GenBank/DDBJ databases">
        <title>Draft genome sequence of Rosellinia necatrix.</title>
        <authorList>
            <person name="Kanematsu S."/>
        </authorList>
    </citation>
    <scope>NUCLEOTIDE SEQUENCE [LARGE SCALE GENOMIC DNA]</scope>
    <source>
        <strain evidence="2">W97</strain>
    </source>
</reference>
<protein>
    <submittedName>
        <fullName evidence="2">Uncharacterized protein</fullName>
    </submittedName>
</protein>
<keyword evidence="3" id="KW-1185">Reference proteome</keyword>
<organism evidence="2">
    <name type="scientific">Rosellinia necatrix</name>
    <name type="common">White root-rot fungus</name>
    <dbReference type="NCBI Taxonomy" id="77044"/>
    <lineage>
        <taxon>Eukaryota</taxon>
        <taxon>Fungi</taxon>
        <taxon>Dikarya</taxon>
        <taxon>Ascomycota</taxon>
        <taxon>Pezizomycotina</taxon>
        <taxon>Sordariomycetes</taxon>
        <taxon>Xylariomycetidae</taxon>
        <taxon>Xylariales</taxon>
        <taxon>Xylariaceae</taxon>
        <taxon>Rosellinia</taxon>
    </lineage>
</organism>
<accession>A0A1W2TQ98</accession>